<dbReference type="GO" id="GO:0016020">
    <property type="term" value="C:membrane"/>
    <property type="evidence" value="ECO:0007669"/>
    <property type="project" value="UniProtKB-SubCell"/>
</dbReference>
<dbReference type="AlphaFoldDB" id="A0A6J4PCI7"/>
<keyword evidence="2 5" id="KW-0812">Transmembrane</keyword>
<feature type="transmembrane region" description="Helical" evidence="5">
    <location>
        <begin position="21"/>
        <end position="39"/>
    </location>
</feature>
<dbReference type="EMBL" id="CADCUQ010000529">
    <property type="protein sequence ID" value="CAA9412111.1"/>
    <property type="molecule type" value="Genomic_DNA"/>
</dbReference>
<evidence type="ECO:0000256" key="1">
    <source>
        <dbReference type="ARBA" id="ARBA00004141"/>
    </source>
</evidence>
<proteinExistence type="predicted"/>
<feature type="transmembrane region" description="Helical" evidence="5">
    <location>
        <begin position="51"/>
        <end position="74"/>
    </location>
</feature>
<organism evidence="6">
    <name type="scientific">uncultured Phycisphaerae bacterium</name>
    <dbReference type="NCBI Taxonomy" id="904963"/>
    <lineage>
        <taxon>Bacteria</taxon>
        <taxon>Pseudomonadati</taxon>
        <taxon>Planctomycetota</taxon>
        <taxon>Phycisphaerae</taxon>
        <taxon>environmental samples</taxon>
    </lineage>
</organism>
<evidence type="ECO:0000256" key="5">
    <source>
        <dbReference type="SAM" id="Phobius"/>
    </source>
</evidence>
<keyword evidence="4 5" id="KW-0472">Membrane</keyword>
<sequence>MSQSDVRPAPVSKAMLWAGRVTSAVPAIMLLLSAGMKLAKSPQVVDGFAKLGYPGHVILAIGVVELVCTVLYIVPRTAVLGAILLTGYLGGAIDTHVRVGDPFVGPLVFGVLVWLGLYLRDRRIRALMPFRKV</sequence>
<keyword evidence="3 5" id="KW-1133">Transmembrane helix</keyword>
<evidence type="ECO:0000313" key="6">
    <source>
        <dbReference type="EMBL" id="CAA9412111.1"/>
    </source>
</evidence>
<dbReference type="Pfam" id="PF13564">
    <property type="entry name" value="DoxX_2"/>
    <property type="match status" value="1"/>
</dbReference>
<evidence type="ECO:0000256" key="4">
    <source>
        <dbReference type="ARBA" id="ARBA00023136"/>
    </source>
</evidence>
<reference evidence="6" key="1">
    <citation type="submission" date="2020-02" db="EMBL/GenBank/DDBJ databases">
        <authorList>
            <person name="Meier V. D."/>
        </authorList>
    </citation>
    <scope>NUCLEOTIDE SEQUENCE</scope>
    <source>
        <strain evidence="6">AVDCRST_MAG64</strain>
    </source>
</reference>
<name>A0A6J4PCI7_9BACT</name>
<feature type="transmembrane region" description="Helical" evidence="5">
    <location>
        <begin position="79"/>
        <end position="97"/>
    </location>
</feature>
<dbReference type="InterPro" id="IPR032808">
    <property type="entry name" value="DoxX"/>
</dbReference>
<comment type="subcellular location">
    <subcellularLocation>
        <location evidence="1">Membrane</location>
        <topology evidence="1">Multi-pass membrane protein</topology>
    </subcellularLocation>
</comment>
<evidence type="ECO:0000256" key="3">
    <source>
        <dbReference type="ARBA" id="ARBA00022989"/>
    </source>
</evidence>
<gene>
    <name evidence="6" type="ORF">AVDCRST_MAG64-2428</name>
</gene>
<accession>A0A6J4PCI7</accession>
<feature type="transmembrane region" description="Helical" evidence="5">
    <location>
        <begin position="103"/>
        <end position="119"/>
    </location>
</feature>
<evidence type="ECO:0000256" key="2">
    <source>
        <dbReference type="ARBA" id="ARBA00022692"/>
    </source>
</evidence>
<protein>
    <submittedName>
        <fullName evidence="6">Arginine/ornithine antiporter ArcD</fullName>
    </submittedName>
</protein>